<feature type="transmembrane region" description="Helical" evidence="5">
    <location>
        <begin position="167"/>
        <end position="184"/>
    </location>
</feature>
<keyword evidence="4 5" id="KW-0472">Membrane</keyword>
<evidence type="ECO:0000256" key="5">
    <source>
        <dbReference type="SAM" id="Phobius"/>
    </source>
</evidence>
<name>A0A9N9ILJ0_9GLOM</name>
<feature type="non-terminal residue" evidence="7">
    <location>
        <position position="263"/>
    </location>
</feature>
<dbReference type="EMBL" id="CAJVPY010013509">
    <property type="protein sequence ID" value="CAG8740962.1"/>
    <property type="molecule type" value="Genomic_DNA"/>
</dbReference>
<dbReference type="Pfam" id="PF13813">
    <property type="entry name" value="MBOAT_2"/>
    <property type="match status" value="1"/>
</dbReference>
<evidence type="ECO:0000259" key="6">
    <source>
        <dbReference type="Pfam" id="PF13813"/>
    </source>
</evidence>
<protein>
    <submittedName>
        <fullName evidence="7">4463_t:CDS:1</fullName>
    </submittedName>
</protein>
<evidence type="ECO:0000256" key="3">
    <source>
        <dbReference type="ARBA" id="ARBA00022989"/>
    </source>
</evidence>
<reference evidence="7" key="1">
    <citation type="submission" date="2021-06" db="EMBL/GenBank/DDBJ databases">
        <authorList>
            <person name="Kallberg Y."/>
            <person name="Tangrot J."/>
            <person name="Rosling A."/>
        </authorList>
    </citation>
    <scope>NUCLEOTIDE SEQUENCE</scope>
    <source>
        <strain evidence="7">MA453B</strain>
    </source>
</reference>
<keyword evidence="2 5" id="KW-0812">Transmembrane</keyword>
<comment type="caution">
    <text evidence="7">The sequence shown here is derived from an EMBL/GenBank/DDBJ whole genome shotgun (WGS) entry which is preliminary data.</text>
</comment>
<dbReference type="AlphaFoldDB" id="A0A9N9ILJ0"/>
<gene>
    <name evidence="7" type="ORF">DERYTH_LOCUS16002</name>
</gene>
<dbReference type="OrthoDB" id="1077582at2759"/>
<evidence type="ECO:0000256" key="4">
    <source>
        <dbReference type="ARBA" id="ARBA00023136"/>
    </source>
</evidence>
<evidence type="ECO:0000313" key="8">
    <source>
        <dbReference type="Proteomes" id="UP000789405"/>
    </source>
</evidence>
<dbReference type="GO" id="GO:0016020">
    <property type="term" value="C:membrane"/>
    <property type="evidence" value="ECO:0007669"/>
    <property type="project" value="UniProtKB-SubCell"/>
</dbReference>
<comment type="subcellular location">
    <subcellularLocation>
        <location evidence="1">Membrane</location>
        <topology evidence="1">Multi-pass membrane protein</topology>
    </subcellularLocation>
</comment>
<feature type="transmembrane region" description="Helical" evidence="5">
    <location>
        <begin position="108"/>
        <end position="131"/>
    </location>
</feature>
<dbReference type="InterPro" id="IPR032805">
    <property type="entry name" value="Wax_synthase_dom"/>
</dbReference>
<proteinExistence type="predicted"/>
<feature type="domain" description="Wax synthase" evidence="6">
    <location>
        <begin position="176"/>
        <end position="242"/>
    </location>
</feature>
<organism evidence="7 8">
    <name type="scientific">Dentiscutata erythropus</name>
    <dbReference type="NCBI Taxonomy" id="1348616"/>
    <lineage>
        <taxon>Eukaryota</taxon>
        <taxon>Fungi</taxon>
        <taxon>Fungi incertae sedis</taxon>
        <taxon>Mucoromycota</taxon>
        <taxon>Glomeromycotina</taxon>
        <taxon>Glomeromycetes</taxon>
        <taxon>Diversisporales</taxon>
        <taxon>Gigasporaceae</taxon>
        <taxon>Dentiscutata</taxon>
    </lineage>
</organism>
<accession>A0A9N9ILJ0</accession>
<sequence length="263" mass="31163">MIIWLKRNYQSSIDSKIKIPSFIGSLFNWRPDAVTIPDKQKYQKHIDFIEVTDLYKEMINHTIKAIIKFVILDLIGEYLRNNKSEIPERSYGLRVLDYLRTGHPFTDIYTFFHCILLIFNLIISISLVWNIDCIIYGMLLKPLLSNSVKEKSKLEESKSFKTKLKEWLIISIFYTKPIMGLPYFSTGPRDLWSKQWHQVLNQAFKELGYLPVRNYFKHNKTLGRVLDYVAFFLLHGILFILLETVENNIVRREKDTKDNFGIK</sequence>
<dbReference type="Proteomes" id="UP000789405">
    <property type="component" value="Unassembled WGS sequence"/>
</dbReference>
<evidence type="ECO:0000256" key="1">
    <source>
        <dbReference type="ARBA" id="ARBA00004141"/>
    </source>
</evidence>
<keyword evidence="8" id="KW-1185">Reference proteome</keyword>
<evidence type="ECO:0000256" key="2">
    <source>
        <dbReference type="ARBA" id="ARBA00022692"/>
    </source>
</evidence>
<feature type="transmembrane region" description="Helical" evidence="5">
    <location>
        <begin position="225"/>
        <end position="242"/>
    </location>
</feature>
<keyword evidence="3 5" id="KW-1133">Transmembrane helix</keyword>
<evidence type="ECO:0000313" key="7">
    <source>
        <dbReference type="EMBL" id="CAG8740962.1"/>
    </source>
</evidence>